<comment type="caution">
    <text evidence="1">The sequence shown here is derived from an EMBL/GenBank/DDBJ whole genome shotgun (WGS) entry which is preliminary data.</text>
</comment>
<gene>
    <name evidence="1" type="ORF">BN961_03638</name>
</gene>
<proteinExistence type="predicted"/>
<keyword evidence="2" id="KW-1185">Reference proteome</keyword>
<evidence type="ECO:0000313" key="2">
    <source>
        <dbReference type="Proteomes" id="UP000035762"/>
    </source>
</evidence>
<dbReference type="Proteomes" id="UP000035762">
    <property type="component" value="Unassembled WGS sequence"/>
</dbReference>
<evidence type="ECO:0000313" key="1">
    <source>
        <dbReference type="EMBL" id="CEG10201.1"/>
    </source>
</evidence>
<dbReference type="EMBL" id="CCAZ020000002">
    <property type="protein sequence ID" value="CEG10201.1"/>
    <property type="molecule type" value="Genomic_DNA"/>
</dbReference>
<dbReference type="RefSeq" id="WP_048757828.1">
    <property type="nucleotide sequence ID" value="NZ_CCAZ020000002.1"/>
</dbReference>
<organism evidence="1 2">
    <name type="scientific">Afipia felis</name>
    <name type="common">Cat scratch disease bacillus</name>
    <dbReference type="NCBI Taxonomy" id="1035"/>
    <lineage>
        <taxon>Bacteria</taxon>
        <taxon>Pseudomonadati</taxon>
        <taxon>Pseudomonadota</taxon>
        <taxon>Alphaproteobacteria</taxon>
        <taxon>Hyphomicrobiales</taxon>
        <taxon>Nitrobacteraceae</taxon>
        <taxon>Afipia</taxon>
    </lineage>
</organism>
<name>A0A090MS91_AFIFE</name>
<protein>
    <submittedName>
        <fullName evidence="1">Uncharacterized protein</fullName>
    </submittedName>
</protein>
<accession>A0A090MS91</accession>
<reference evidence="1 2" key="1">
    <citation type="journal article" date="2014" name="Genome Announc.">
        <title>Genome Sequence of Afipia felis Strain 76713, Isolated in Hospital Water Using an Amoeba Co-Culture Procedure.</title>
        <authorList>
            <person name="Benamar S."/>
            <person name="La Scola B."/>
            <person name="Croce O."/>
        </authorList>
    </citation>
    <scope>NUCLEOTIDE SEQUENCE [LARGE SCALE GENOMIC DNA]</scope>
    <source>
        <strain evidence="1 2">76713</strain>
    </source>
</reference>
<dbReference type="OrthoDB" id="3362599at2"/>
<sequence>MAEEEVSASQRSLEAQTNSVRFQAGVEEGRWKVLRYDFPNVEVEVTARDSYSGGTASLQFQLRCDNFPALGPFVQHWDHAAQQRPAPLTNSSPGVVDALKTWGNRPNEYGGIYRAWQRDAAQHNNWAVKRPDEAWRRDRHITFIMEHLYALVAEHAAWLARSRTA</sequence>
<dbReference type="AlphaFoldDB" id="A0A090MS91"/>
<dbReference type="InterPro" id="IPR056082">
    <property type="entry name" value="BilB-like"/>
</dbReference>
<dbReference type="Pfam" id="PF24702">
    <property type="entry name" value="DUF7665"/>
    <property type="match status" value="1"/>
</dbReference>
<dbReference type="STRING" id="1035.BN961_03638"/>